<feature type="chain" id="PRO_5028856346" evidence="1">
    <location>
        <begin position="23"/>
        <end position="113"/>
    </location>
</feature>
<reference evidence="3" key="2">
    <citation type="submission" date="2020-10" db="UniProtKB">
        <authorList>
            <consortium name="WormBaseParasite"/>
        </authorList>
    </citation>
    <scope>IDENTIFICATION</scope>
</reference>
<evidence type="ECO:0000256" key="1">
    <source>
        <dbReference type="SAM" id="SignalP"/>
    </source>
</evidence>
<keyword evidence="1" id="KW-0732">Signal</keyword>
<evidence type="ECO:0000313" key="3">
    <source>
        <dbReference type="WBParaSite" id="Pan_g23232.t1"/>
    </source>
</evidence>
<protein>
    <submittedName>
        <fullName evidence="3">Secreted protein</fullName>
    </submittedName>
</protein>
<evidence type="ECO:0000313" key="2">
    <source>
        <dbReference type="Proteomes" id="UP000492821"/>
    </source>
</evidence>
<dbReference type="Proteomes" id="UP000492821">
    <property type="component" value="Unassembled WGS sequence"/>
</dbReference>
<feature type="signal peptide" evidence="1">
    <location>
        <begin position="1"/>
        <end position="22"/>
    </location>
</feature>
<accession>A0A7E4VP22</accession>
<keyword evidence="2" id="KW-1185">Reference proteome</keyword>
<proteinExistence type="predicted"/>
<sequence length="113" mass="12688">MRGLKVHLQAILVPCLMALVVAELMCYDGKQRWDPEPVINNVTLTTCGAHHKCCYMISSLDGTEFGCYDDCPSTTHYSCGPDPKLGIQDIYYCYCQSHEDANCKPYLESVERA</sequence>
<name>A0A7E4VP22_PANRE</name>
<dbReference type="WBParaSite" id="Pan_g23232.t1">
    <property type="protein sequence ID" value="Pan_g23232.t1"/>
    <property type="gene ID" value="Pan_g23232"/>
</dbReference>
<reference evidence="2" key="1">
    <citation type="journal article" date="2013" name="Genetics">
        <title>The draft genome and transcriptome of Panagrellus redivivus are shaped by the harsh demands of a free-living lifestyle.</title>
        <authorList>
            <person name="Srinivasan J."/>
            <person name="Dillman A.R."/>
            <person name="Macchietto M.G."/>
            <person name="Heikkinen L."/>
            <person name="Lakso M."/>
            <person name="Fracchia K.M."/>
            <person name="Antoshechkin I."/>
            <person name="Mortazavi A."/>
            <person name="Wong G."/>
            <person name="Sternberg P.W."/>
        </authorList>
    </citation>
    <scope>NUCLEOTIDE SEQUENCE [LARGE SCALE GENOMIC DNA]</scope>
    <source>
        <strain evidence="2">MT8872</strain>
    </source>
</reference>
<dbReference type="AlphaFoldDB" id="A0A7E4VP22"/>
<organism evidence="2 3">
    <name type="scientific">Panagrellus redivivus</name>
    <name type="common">Microworm</name>
    <dbReference type="NCBI Taxonomy" id="6233"/>
    <lineage>
        <taxon>Eukaryota</taxon>
        <taxon>Metazoa</taxon>
        <taxon>Ecdysozoa</taxon>
        <taxon>Nematoda</taxon>
        <taxon>Chromadorea</taxon>
        <taxon>Rhabditida</taxon>
        <taxon>Tylenchina</taxon>
        <taxon>Panagrolaimomorpha</taxon>
        <taxon>Panagrolaimoidea</taxon>
        <taxon>Panagrolaimidae</taxon>
        <taxon>Panagrellus</taxon>
    </lineage>
</organism>